<reference evidence="1" key="1">
    <citation type="submission" date="2023-06" db="EMBL/GenBank/DDBJ databases">
        <title>Complete and circular genome of Acidithiobacillus ferrianus DSM 107098.</title>
        <authorList>
            <person name="Norris P.R."/>
            <person name="Falagan C."/>
            <person name="Moya-Beltran A."/>
            <person name="Castro M."/>
            <person name="Quatrini R."/>
            <person name="Johnson D.B."/>
        </authorList>
    </citation>
    <scope>NUCLEOTIDE SEQUENCE</scope>
    <source>
        <strain evidence="1">MG</strain>
    </source>
</reference>
<keyword evidence="2" id="KW-1185">Reference proteome</keyword>
<geneLocation type="plasmid" evidence="1 2">
    <name>p1MG</name>
</geneLocation>
<protein>
    <submittedName>
        <fullName evidence="1">Phosphate-starvation-inducible PsiE family protein</fullName>
    </submittedName>
</protein>
<dbReference type="Proteomes" id="UP000470022">
    <property type="component" value="Plasmid p1MG"/>
</dbReference>
<sequence>MRGQEEGEAPLGLRELVAGARGRTLRFYGKLLDLIVVALIFVMLLTLLGALAGLIYDFVVAASALRDAADVHGLAHIHGLVESLGQSLVIDVLSTFVLIELFRTFTDYLEFHRLRLRVLAEVGIVFVLREMFIGLYAHRMDSPVLLAIAALLAVLVAARVVAVQFPPRHNEV</sequence>
<organism evidence="1 2">
    <name type="scientific">Acidithiobacillus ferrianus</name>
    <dbReference type="NCBI Taxonomy" id="2678518"/>
    <lineage>
        <taxon>Bacteria</taxon>
        <taxon>Pseudomonadati</taxon>
        <taxon>Pseudomonadota</taxon>
        <taxon>Acidithiobacillia</taxon>
        <taxon>Acidithiobacillales</taxon>
        <taxon>Acidithiobacillaceae</taxon>
        <taxon>Acidithiobacillus</taxon>
    </lineage>
</organism>
<evidence type="ECO:0000313" key="2">
    <source>
        <dbReference type="Proteomes" id="UP000470022"/>
    </source>
</evidence>
<accession>A0ACD5HAN2</accession>
<keyword evidence="1" id="KW-0614">Plasmid</keyword>
<gene>
    <name evidence="1" type="ORF">GL267_015530</name>
</gene>
<dbReference type="EMBL" id="CP127524">
    <property type="protein sequence ID" value="XRI70653.1"/>
    <property type="molecule type" value="Genomic_DNA"/>
</dbReference>
<name>A0ACD5HAN2_9PROT</name>
<proteinExistence type="predicted"/>
<evidence type="ECO:0000313" key="1">
    <source>
        <dbReference type="EMBL" id="XRI70653.1"/>
    </source>
</evidence>